<feature type="domain" description="C2H2-type" evidence="3">
    <location>
        <begin position="182"/>
        <end position="211"/>
    </location>
</feature>
<dbReference type="Pfam" id="PF26177">
    <property type="entry name" value="zf_C2H2_17_1st"/>
    <property type="match status" value="1"/>
</dbReference>
<dbReference type="Gene3D" id="3.30.160.60">
    <property type="entry name" value="Classic Zinc Finger"/>
    <property type="match status" value="2"/>
</dbReference>
<dbReference type="Proteomes" id="UP000308768">
    <property type="component" value="Unassembled WGS sequence"/>
</dbReference>
<comment type="caution">
    <text evidence="4">The sequence shown here is derived from an EMBL/GenBank/DDBJ whole genome shotgun (WGS) entry which is preliminary data.</text>
</comment>
<dbReference type="AlphaFoldDB" id="A0A4U0VVH0"/>
<protein>
    <recommendedName>
        <fullName evidence="3">C2H2-type domain-containing protein</fullName>
    </recommendedName>
</protein>
<feature type="compositionally biased region" description="Polar residues" evidence="2">
    <location>
        <begin position="83"/>
        <end position="92"/>
    </location>
</feature>
<reference evidence="4 5" key="1">
    <citation type="submission" date="2017-03" db="EMBL/GenBank/DDBJ databases">
        <title>Genomes of endolithic fungi from Antarctica.</title>
        <authorList>
            <person name="Coleine C."/>
            <person name="Masonjones S."/>
            <person name="Stajich J.E."/>
        </authorList>
    </citation>
    <scope>NUCLEOTIDE SEQUENCE [LARGE SCALE GENOMIC DNA]</scope>
    <source>
        <strain evidence="4 5">CCFEE 5187</strain>
    </source>
</reference>
<evidence type="ECO:0000313" key="4">
    <source>
        <dbReference type="EMBL" id="TKA53628.1"/>
    </source>
</evidence>
<feature type="region of interest" description="Disordered" evidence="2">
    <location>
        <begin position="1"/>
        <end position="39"/>
    </location>
</feature>
<evidence type="ECO:0000259" key="3">
    <source>
        <dbReference type="SMART" id="SM00355"/>
    </source>
</evidence>
<dbReference type="GO" id="GO:0006357">
    <property type="term" value="P:regulation of transcription by RNA polymerase II"/>
    <property type="evidence" value="ECO:0007669"/>
    <property type="project" value="TreeGrafter"/>
</dbReference>
<dbReference type="InterPro" id="IPR051061">
    <property type="entry name" value="Zinc_finger_trans_reg"/>
</dbReference>
<dbReference type="STRING" id="331657.A0A4U0VVH0"/>
<keyword evidence="5" id="KW-1185">Reference proteome</keyword>
<evidence type="ECO:0000256" key="2">
    <source>
        <dbReference type="SAM" id="MobiDB-lite"/>
    </source>
</evidence>
<gene>
    <name evidence="4" type="ORF">B0A49_11635</name>
</gene>
<feature type="non-terminal residue" evidence="4">
    <location>
        <position position="1"/>
    </location>
</feature>
<feature type="domain" description="C2H2-type" evidence="3">
    <location>
        <begin position="145"/>
        <end position="172"/>
    </location>
</feature>
<accession>A0A4U0VVH0</accession>
<dbReference type="InterPro" id="IPR059009">
    <property type="entry name" value="Znf_C2H2_17_1st"/>
</dbReference>
<sequence>TDSRGDNEDASPNAPSPGGVRNVQASEWRPDTSGAYSDGVSALTDLQQRQQEANYTVFQNNLYSPQQETSCNDGQSRHLRETLGTTDVSEGVTSPEEAPGRGRSHQRGEPPRNLQNKIICTKCARIVFDRKCEWSKHMEKHDRPYKCTEQGCEKLQGFTYSGGLLRHEREVHKMHGGAKEPLMCPYSDCKRSSGQGFTRRENLTEHVRRVHRSVSAESALFKQEDRTVDEAVSPADSKLADTVDIAVPLSTRKRKRHSVDSELTITDDDDLREEVRRLRRENDQKDERLRVLENLMEDMKRRMSG</sequence>
<feature type="coiled-coil region" evidence="1">
    <location>
        <begin position="268"/>
        <end position="302"/>
    </location>
</feature>
<proteinExistence type="predicted"/>
<dbReference type="GO" id="GO:0005634">
    <property type="term" value="C:nucleus"/>
    <property type="evidence" value="ECO:0007669"/>
    <property type="project" value="TreeGrafter"/>
</dbReference>
<dbReference type="EMBL" id="NAJN01002373">
    <property type="protein sequence ID" value="TKA53628.1"/>
    <property type="molecule type" value="Genomic_DNA"/>
</dbReference>
<feature type="region of interest" description="Disordered" evidence="2">
    <location>
        <begin position="82"/>
        <end position="113"/>
    </location>
</feature>
<evidence type="ECO:0000256" key="1">
    <source>
        <dbReference type="SAM" id="Coils"/>
    </source>
</evidence>
<dbReference type="InterPro" id="IPR013087">
    <property type="entry name" value="Znf_C2H2_type"/>
</dbReference>
<dbReference type="SMART" id="SM00355">
    <property type="entry name" value="ZnF_C2H2"/>
    <property type="match status" value="3"/>
</dbReference>
<feature type="domain" description="C2H2-type" evidence="3">
    <location>
        <begin position="118"/>
        <end position="141"/>
    </location>
</feature>
<keyword evidence="1" id="KW-0175">Coiled coil</keyword>
<organism evidence="4 5">
    <name type="scientific">Cryomyces minteri</name>
    <dbReference type="NCBI Taxonomy" id="331657"/>
    <lineage>
        <taxon>Eukaryota</taxon>
        <taxon>Fungi</taxon>
        <taxon>Dikarya</taxon>
        <taxon>Ascomycota</taxon>
        <taxon>Pezizomycotina</taxon>
        <taxon>Dothideomycetes</taxon>
        <taxon>Dothideomycetes incertae sedis</taxon>
        <taxon>Cryomyces</taxon>
    </lineage>
</organism>
<dbReference type="OrthoDB" id="5305647at2759"/>
<name>A0A4U0VVH0_9PEZI</name>
<dbReference type="InterPro" id="IPR059095">
    <property type="entry name" value="Znf_C2H2_17_2nd"/>
</dbReference>
<dbReference type="PANTHER" id="PTHR46179:SF24">
    <property type="entry name" value="C2H2-TYPE DOMAIN-CONTAINING PROTEIN"/>
    <property type="match status" value="1"/>
</dbReference>
<dbReference type="PANTHER" id="PTHR46179">
    <property type="entry name" value="ZINC FINGER PROTEIN"/>
    <property type="match status" value="1"/>
</dbReference>
<evidence type="ECO:0000313" key="5">
    <source>
        <dbReference type="Proteomes" id="UP000308768"/>
    </source>
</evidence>
<dbReference type="Pfam" id="PF26176">
    <property type="entry name" value="zf_C2H2_17_2"/>
    <property type="match status" value="1"/>
</dbReference>